<gene>
    <name evidence="3" type="ORF">LZC94_34635</name>
</gene>
<dbReference type="InterPro" id="IPR001031">
    <property type="entry name" value="Thioesterase"/>
</dbReference>
<evidence type="ECO:0000256" key="1">
    <source>
        <dbReference type="ARBA" id="ARBA00007169"/>
    </source>
</evidence>
<name>A0ABZ2LUZ8_9BACT</name>
<dbReference type="PANTHER" id="PTHR11487:SF0">
    <property type="entry name" value="S-ACYL FATTY ACID SYNTHASE THIOESTERASE, MEDIUM CHAIN"/>
    <property type="match status" value="1"/>
</dbReference>
<accession>A0ABZ2LUZ8</accession>
<comment type="similarity">
    <text evidence="1">Belongs to the thioesterase family.</text>
</comment>
<dbReference type="InterPro" id="IPR012223">
    <property type="entry name" value="TEII"/>
</dbReference>
<dbReference type="EMBL" id="CP089984">
    <property type="protein sequence ID" value="WXB12975.1"/>
    <property type="molecule type" value="Genomic_DNA"/>
</dbReference>
<dbReference type="RefSeq" id="WP_394822594.1">
    <property type="nucleotide sequence ID" value="NZ_CP089984.1"/>
</dbReference>
<reference evidence="3 4" key="1">
    <citation type="submission" date="2021-12" db="EMBL/GenBank/DDBJ databases">
        <title>Discovery of the Pendulisporaceae a myxobacterial family with distinct sporulation behavior and unique specialized metabolism.</title>
        <authorList>
            <person name="Garcia R."/>
            <person name="Popoff A."/>
            <person name="Bader C.D."/>
            <person name="Loehr J."/>
            <person name="Walesch S."/>
            <person name="Walt C."/>
            <person name="Boldt J."/>
            <person name="Bunk B."/>
            <person name="Haeckl F.J.F.P.J."/>
            <person name="Gunesch A.P."/>
            <person name="Birkelbach J."/>
            <person name="Nuebel U."/>
            <person name="Pietschmann T."/>
            <person name="Bach T."/>
            <person name="Mueller R."/>
        </authorList>
    </citation>
    <scope>NUCLEOTIDE SEQUENCE [LARGE SCALE GENOMIC DNA]</scope>
    <source>
        <strain evidence="3 4">MSr11954</strain>
    </source>
</reference>
<keyword evidence="4" id="KW-1185">Reference proteome</keyword>
<dbReference type="Gene3D" id="3.40.50.1820">
    <property type="entry name" value="alpha/beta hydrolase"/>
    <property type="match status" value="1"/>
</dbReference>
<dbReference type="InterPro" id="IPR029058">
    <property type="entry name" value="AB_hydrolase_fold"/>
</dbReference>
<dbReference type="Proteomes" id="UP001370348">
    <property type="component" value="Chromosome"/>
</dbReference>
<feature type="domain" description="Thioesterase" evidence="2">
    <location>
        <begin position="21"/>
        <end position="243"/>
    </location>
</feature>
<proteinExistence type="inferred from homology"/>
<protein>
    <submittedName>
        <fullName evidence="3">Alpha/beta fold hydrolase</fullName>
    </submittedName>
</protein>
<keyword evidence="3" id="KW-0378">Hydrolase</keyword>
<dbReference type="PANTHER" id="PTHR11487">
    <property type="entry name" value="THIOESTERASE"/>
    <property type="match status" value="1"/>
</dbReference>
<sequence>MAPPSNPYFPTHRKIPGARFQLICLPYAGGGSLVYKSWETKLAPGIEVAAVELPGRGRRFGEKAHQRLDTLLPPLVQAIGSVLDGRPFAIFGHSMGALLAFEVAHRLHRAGAKLPSVLFLSARGTRERDEAIHTLPEDRFIARLRSYSGTPTEILDHPEMMELFLPLLRADFAIATGSGDQETTGALPVPLEVMGGTSDPHVPVEDLSGWAVRTTSQFRSTVFTGGHFYQREQEDAVLRLITSRLESEAPAA</sequence>
<dbReference type="Pfam" id="PF00975">
    <property type="entry name" value="Thioesterase"/>
    <property type="match status" value="1"/>
</dbReference>
<evidence type="ECO:0000259" key="2">
    <source>
        <dbReference type="Pfam" id="PF00975"/>
    </source>
</evidence>
<evidence type="ECO:0000313" key="4">
    <source>
        <dbReference type="Proteomes" id="UP001370348"/>
    </source>
</evidence>
<evidence type="ECO:0000313" key="3">
    <source>
        <dbReference type="EMBL" id="WXB12975.1"/>
    </source>
</evidence>
<dbReference type="SUPFAM" id="SSF53474">
    <property type="entry name" value="alpha/beta-Hydrolases"/>
    <property type="match status" value="1"/>
</dbReference>
<organism evidence="3 4">
    <name type="scientific">Pendulispora albinea</name>
    <dbReference type="NCBI Taxonomy" id="2741071"/>
    <lineage>
        <taxon>Bacteria</taxon>
        <taxon>Pseudomonadati</taxon>
        <taxon>Myxococcota</taxon>
        <taxon>Myxococcia</taxon>
        <taxon>Myxococcales</taxon>
        <taxon>Sorangiineae</taxon>
        <taxon>Pendulisporaceae</taxon>
        <taxon>Pendulispora</taxon>
    </lineage>
</organism>
<dbReference type="GO" id="GO:0016787">
    <property type="term" value="F:hydrolase activity"/>
    <property type="evidence" value="ECO:0007669"/>
    <property type="project" value="UniProtKB-KW"/>
</dbReference>